<evidence type="ECO:0000256" key="1">
    <source>
        <dbReference type="SAM" id="MobiDB-lite"/>
    </source>
</evidence>
<protein>
    <submittedName>
        <fullName evidence="3">Type VI secretion system protein ImpA</fullName>
    </submittedName>
</protein>
<gene>
    <name evidence="3" type="ORF">SAMN04488026_1002149</name>
</gene>
<evidence type="ECO:0000313" key="3">
    <source>
        <dbReference type="EMBL" id="SDI38496.1"/>
    </source>
</evidence>
<feature type="domain" description="ImpA N-terminal" evidence="2">
    <location>
        <begin position="6"/>
        <end position="89"/>
    </location>
</feature>
<dbReference type="InterPro" id="IPR010657">
    <property type="entry name" value="ImpA_N"/>
</dbReference>
<dbReference type="PANTHER" id="PTHR37951:SF1">
    <property type="entry name" value="TYPE VI SECRETION SYSTEM COMPONENT TSSA1"/>
    <property type="match status" value="1"/>
</dbReference>
<organism evidence="3 4">
    <name type="scientific">Aliiruegeria lutimaris</name>
    <dbReference type="NCBI Taxonomy" id="571298"/>
    <lineage>
        <taxon>Bacteria</taxon>
        <taxon>Pseudomonadati</taxon>
        <taxon>Pseudomonadota</taxon>
        <taxon>Alphaproteobacteria</taxon>
        <taxon>Rhodobacterales</taxon>
        <taxon>Roseobacteraceae</taxon>
        <taxon>Aliiruegeria</taxon>
    </lineage>
</organism>
<dbReference type="AlphaFoldDB" id="A0A1G8K4T8"/>
<dbReference type="InterPro" id="IPR017740">
    <property type="entry name" value="TssA-like"/>
</dbReference>
<keyword evidence="4" id="KW-1185">Reference proteome</keyword>
<dbReference type="Proteomes" id="UP000199382">
    <property type="component" value="Unassembled WGS sequence"/>
</dbReference>
<evidence type="ECO:0000259" key="2">
    <source>
        <dbReference type="Pfam" id="PF06812"/>
    </source>
</evidence>
<feature type="region of interest" description="Disordered" evidence="1">
    <location>
        <begin position="209"/>
        <end position="233"/>
    </location>
</feature>
<dbReference type="STRING" id="571298.SAMN04488026_1002149"/>
<dbReference type="PANTHER" id="PTHR37951">
    <property type="entry name" value="CYTOPLASMIC PROTEIN-RELATED"/>
    <property type="match status" value="1"/>
</dbReference>
<name>A0A1G8K4T8_9RHOB</name>
<reference evidence="3 4" key="1">
    <citation type="submission" date="2016-10" db="EMBL/GenBank/DDBJ databases">
        <authorList>
            <person name="de Groot N.N."/>
        </authorList>
    </citation>
    <scope>NUCLEOTIDE SEQUENCE [LARGE SCALE GENOMIC DNA]</scope>
    <source>
        <strain evidence="3 4">DSM 25294</strain>
    </source>
</reference>
<proteinExistence type="predicted"/>
<evidence type="ECO:0000313" key="4">
    <source>
        <dbReference type="Proteomes" id="UP000199382"/>
    </source>
</evidence>
<dbReference type="EMBL" id="FNEK01000002">
    <property type="protein sequence ID" value="SDI38496.1"/>
    <property type="molecule type" value="Genomic_DNA"/>
</dbReference>
<dbReference type="Pfam" id="PF06812">
    <property type="entry name" value="ImpA_N"/>
    <property type="match status" value="1"/>
</dbReference>
<sequence length="312" mass="33606">MGSEIVAAEEPDYGDVIQKAKAVLEHSHDVRAAIHLANAELRRNGFVGFAEATSYIRGCVTQFWDTFHPQLDEDDGDPTMRVNAVRGLAAPETIIHALRLANMTDSNNFGRMCLRHKMILDGEIDPHGDEHLPDSGGFSAAFRDTDEEVMKGIIDAVRQASEDIAAIEATFDEKIGSLGPDLSEARKTLLRILSILSAETGMDVQAAPEVEEAAEEAAPAGRPGGSGGPPGAILNDRDVLAAIDKIIEYYARYEPSNPVPILLKRARRLVGADFITIVNDLAPLGLDHVRLVGGLETDEKADPKPEKGGKKG</sequence>
<accession>A0A1G8K4T8</accession>